<gene>
    <name evidence="1" type="ORF">C7S18_02305</name>
</gene>
<protein>
    <submittedName>
        <fullName evidence="1">Uncharacterized protein</fullName>
    </submittedName>
</protein>
<dbReference type="InterPro" id="IPR011051">
    <property type="entry name" value="RmlC_Cupin_sf"/>
</dbReference>
<evidence type="ECO:0000313" key="1">
    <source>
        <dbReference type="EMBL" id="AVP96096.1"/>
    </source>
</evidence>
<dbReference type="Proteomes" id="UP000241074">
    <property type="component" value="Chromosome"/>
</dbReference>
<proteinExistence type="predicted"/>
<sequence length="461" mass="52616">MTNVAAAGSPTSDAHVVDTQHHVERFFQQLGDAIAAELGHEREDIYARLEDVAIQFLEQYCPAKHISHDDLIDYVLTARKLPFQIDLEAKFAEPPLSLYHGKHFDISALTWLDGTTSIHQHSFCGAFHVLSGSSIHSRYRFTPDREPAPLQRSVAGQLTLIDLEVLQPGDTRRIARGNALIHALFHMIRPSVTIVVRTITDDHNNEVQYDFRWPGIAFDPFQQHALTIRQIQYLDMLRTLRGDAADAALIQVLNQADLHLCYRLVSTDFLRRRDPERARWMIGASVKLSDRERELVWQAAYNDFVSQSIIDLRRRLHSPPHRFLLALLLNVFDREQLLGLIASKWNTDQPVSLIRTWMAEMCGLTDRFPNLLDLDMNETALNVLERLWHGDSVDATLDWFRTAYGAETMAIHDSTSVNFMLPCAIAHCSIRSCQICASHCARWRVVGPRPRSCKMRQVACP</sequence>
<evidence type="ECO:0000313" key="2">
    <source>
        <dbReference type="Proteomes" id="UP000241074"/>
    </source>
</evidence>
<reference evidence="1 2" key="2">
    <citation type="submission" date="2018-03" db="EMBL/GenBank/DDBJ databases">
        <authorList>
            <person name="Keele B.F."/>
        </authorList>
    </citation>
    <scope>NUCLEOTIDE SEQUENCE [LARGE SCALE GENOMIC DNA]</scope>
    <source>
        <strain evidence="1 2">D13</strain>
    </source>
</reference>
<dbReference type="Gene3D" id="2.60.120.10">
    <property type="entry name" value="Jelly Rolls"/>
    <property type="match status" value="1"/>
</dbReference>
<name>A0A2P1PMN5_9GAMM</name>
<dbReference type="InterPro" id="IPR014710">
    <property type="entry name" value="RmlC-like_jellyroll"/>
</dbReference>
<organism evidence="1 2">
    <name type="scientific">Ahniella affigens</name>
    <dbReference type="NCBI Taxonomy" id="2021234"/>
    <lineage>
        <taxon>Bacteria</taxon>
        <taxon>Pseudomonadati</taxon>
        <taxon>Pseudomonadota</taxon>
        <taxon>Gammaproteobacteria</taxon>
        <taxon>Lysobacterales</taxon>
        <taxon>Rhodanobacteraceae</taxon>
        <taxon>Ahniella</taxon>
    </lineage>
</organism>
<dbReference type="RefSeq" id="WP_106890025.1">
    <property type="nucleotide sequence ID" value="NZ_CP027860.1"/>
</dbReference>
<reference evidence="1 2" key="1">
    <citation type="submission" date="2018-03" db="EMBL/GenBank/DDBJ databases">
        <title>Ahniella affigens gen. nov., sp. nov., a gammaproteobacterium isolated from sandy soil near a stream.</title>
        <authorList>
            <person name="Ko Y."/>
            <person name="Kim J.-H."/>
        </authorList>
    </citation>
    <scope>NUCLEOTIDE SEQUENCE [LARGE SCALE GENOMIC DNA]</scope>
    <source>
        <strain evidence="1 2">D13</strain>
    </source>
</reference>
<accession>A0A2P1PMN5</accession>
<dbReference type="OrthoDB" id="7056421at2"/>
<dbReference type="SUPFAM" id="SSF51182">
    <property type="entry name" value="RmlC-like cupins"/>
    <property type="match status" value="1"/>
</dbReference>
<keyword evidence="2" id="KW-1185">Reference proteome</keyword>
<dbReference type="AlphaFoldDB" id="A0A2P1PMN5"/>
<dbReference type="KEGG" id="xba:C7S18_02305"/>
<dbReference type="EMBL" id="CP027860">
    <property type="protein sequence ID" value="AVP96096.1"/>
    <property type="molecule type" value="Genomic_DNA"/>
</dbReference>